<protein>
    <recommendedName>
        <fullName evidence="8">Ribonuclease VapC</fullName>
        <shortName evidence="8">RNase VapC</shortName>
        <ecNumber evidence="8">3.1.-.-</ecNumber>
    </recommendedName>
    <alternativeName>
        <fullName evidence="8">Toxin VapC</fullName>
    </alternativeName>
</protein>
<evidence type="ECO:0000256" key="8">
    <source>
        <dbReference type="HAMAP-Rule" id="MF_00265"/>
    </source>
</evidence>
<proteinExistence type="inferred from homology"/>
<evidence type="ECO:0000256" key="6">
    <source>
        <dbReference type="ARBA" id="ARBA00022842"/>
    </source>
</evidence>
<dbReference type="RefSeq" id="WP_138093677.1">
    <property type="nucleotide sequence ID" value="NZ_CP040428.1"/>
</dbReference>
<keyword evidence="3 8" id="KW-0540">Nuclease</keyword>
<dbReference type="InterPro" id="IPR002716">
    <property type="entry name" value="PIN_dom"/>
</dbReference>
<name>A0A4P8YFV4_9ENTR</name>
<dbReference type="GO" id="GO:0016787">
    <property type="term" value="F:hydrolase activity"/>
    <property type="evidence" value="ECO:0007669"/>
    <property type="project" value="UniProtKB-KW"/>
</dbReference>
<keyword evidence="2 8" id="KW-1277">Toxin-antitoxin system</keyword>
<comment type="similarity">
    <text evidence="7 8">Belongs to the PINc/VapC protein family.</text>
</comment>
<evidence type="ECO:0000259" key="9">
    <source>
        <dbReference type="Pfam" id="PF01850"/>
    </source>
</evidence>
<dbReference type="EMBL" id="CP040428">
    <property type="protein sequence ID" value="QCT18374.1"/>
    <property type="molecule type" value="Genomic_DNA"/>
</dbReference>
<dbReference type="PANTHER" id="PTHR33653">
    <property type="entry name" value="RIBONUCLEASE VAPC2"/>
    <property type="match status" value="1"/>
</dbReference>
<dbReference type="EC" id="3.1.-.-" evidence="8"/>
<keyword evidence="6 8" id="KW-0460">Magnesium</keyword>
<evidence type="ECO:0000256" key="2">
    <source>
        <dbReference type="ARBA" id="ARBA00022649"/>
    </source>
</evidence>
<dbReference type="KEGG" id="izh:FEM41_01320"/>
<keyword evidence="11" id="KW-1185">Reference proteome</keyword>
<dbReference type="Pfam" id="PF01850">
    <property type="entry name" value="PIN"/>
    <property type="match status" value="1"/>
</dbReference>
<dbReference type="InterPro" id="IPR050556">
    <property type="entry name" value="Type_II_TA_system_RNase"/>
</dbReference>
<keyword evidence="5 8" id="KW-0378">Hydrolase</keyword>
<dbReference type="AlphaFoldDB" id="A0A4P8YFV4"/>
<evidence type="ECO:0000256" key="7">
    <source>
        <dbReference type="ARBA" id="ARBA00038093"/>
    </source>
</evidence>
<feature type="binding site" evidence="8">
    <location>
        <position position="103"/>
    </location>
    <ligand>
        <name>Mg(2+)</name>
        <dbReference type="ChEBI" id="CHEBI:18420"/>
    </ligand>
</feature>
<keyword evidence="8" id="KW-0800">Toxin</keyword>
<keyword evidence="4 8" id="KW-0479">Metal-binding</keyword>
<evidence type="ECO:0000256" key="1">
    <source>
        <dbReference type="ARBA" id="ARBA00001946"/>
    </source>
</evidence>
<dbReference type="GO" id="GO:0000287">
    <property type="term" value="F:magnesium ion binding"/>
    <property type="evidence" value="ECO:0007669"/>
    <property type="project" value="UniProtKB-UniRule"/>
</dbReference>
<evidence type="ECO:0000256" key="4">
    <source>
        <dbReference type="ARBA" id="ARBA00022723"/>
    </source>
</evidence>
<feature type="domain" description="PIN" evidence="9">
    <location>
        <begin position="5"/>
        <end position="130"/>
    </location>
</feature>
<evidence type="ECO:0000313" key="10">
    <source>
        <dbReference type="EMBL" id="QCT18374.1"/>
    </source>
</evidence>
<dbReference type="CDD" id="cd09881">
    <property type="entry name" value="PIN_VapC4-5_FitB-like"/>
    <property type="match status" value="1"/>
</dbReference>
<dbReference type="GO" id="GO:0004540">
    <property type="term" value="F:RNA nuclease activity"/>
    <property type="evidence" value="ECO:0007669"/>
    <property type="project" value="InterPro"/>
</dbReference>
<dbReference type="GO" id="GO:0090729">
    <property type="term" value="F:toxin activity"/>
    <property type="evidence" value="ECO:0007669"/>
    <property type="project" value="UniProtKB-KW"/>
</dbReference>
<gene>
    <name evidence="8" type="primary">vapC</name>
    <name evidence="10" type="ORF">FEM41_01320</name>
</gene>
<comment type="function">
    <text evidence="8">Toxic component of a toxin-antitoxin (TA) system. An RNase.</text>
</comment>
<dbReference type="OrthoDB" id="9796690at2"/>
<dbReference type="SUPFAM" id="SSF88723">
    <property type="entry name" value="PIN domain-like"/>
    <property type="match status" value="1"/>
</dbReference>
<reference evidence="10 11" key="1">
    <citation type="submission" date="2019-05" db="EMBL/GenBank/DDBJ databases">
        <title>Complete genome sequence of Izhakiella calystegiae KSNA2, an endophyte isolated from beach morning glory (Calystegia soldanella).</title>
        <authorList>
            <person name="Jiang L."/>
            <person name="Jeong J.C."/>
            <person name="Kim C.Y."/>
            <person name="Kim D.H."/>
            <person name="Kim S.W."/>
            <person name="Lee j."/>
        </authorList>
    </citation>
    <scope>NUCLEOTIDE SEQUENCE [LARGE SCALE GENOMIC DNA]</scope>
    <source>
        <strain evidence="10 11">KSNA2</strain>
    </source>
</reference>
<accession>A0A4P8YFV4</accession>
<comment type="cofactor">
    <cofactor evidence="1 8">
        <name>Mg(2+)</name>
        <dbReference type="ChEBI" id="CHEBI:18420"/>
    </cofactor>
</comment>
<dbReference type="InterPro" id="IPR022907">
    <property type="entry name" value="VapC_family"/>
</dbReference>
<dbReference type="InterPro" id="IPR029060">
    <property type="entry name" value="PIN-like_dom_sf"/>
</dbReference>
<organism evidence="10 11">
    <name type="scientific">Jejubacter calystegiae</name>
    <dbReference type="NCBI Taxonomy" id="2579935"/>
    <lineage>
        <taxon>Bacteria</taxon>
        <taxon>Pseudomonadati</taxon>
        <taxon>Pseudomonadota</taxon>
        <taxon>Gammaproteobacteria</taxon>
        <taxon>Enterobacterales</taxon>
        <taxon>Enterobacteriaceae</taxon>
        <taxon>Jejubacter</taxon>
    </lineage>
</organism>
<feature type="binding site" evidence="8">
    <location>
        <position position="8"/>
    </location>
    <ligand>
        <name>Mg(2+)</name>
        <dbReference type="ChEBI" id="CHEBI:18420"/>
    </ligand>
</feature>
<sequence length="138" mass="15174">MTKTYMLDTCICSYIMREQPEAVIRRLEQAVMQRHRIVVSAITYAEMRFGTLGKKASPRHAQLVEAFCIRLDAVMPWDRAAVDETTELKATLTAAGTPIGPNDTAIAGHAIAAGAILVTNNVKEFERVPGLTLEDWAA</sequence>
<dbReference type="Gene3D" id="3.40.50.1010">
    <property type="entry name" value="5'-nuclease"/>
    <property type="match status" value="1"/>
</dbReference>
<dbReference type="HAMAP" id="MF_00265">
    <property type="entry name" value="VapC_Nob1"/>
    <property type="match status" value="1"/>
</dbReference>
<dbReference type="Proteomes" id="UP000302163">
    <property type="component" value="Chromosome"/>
</dbReference>
<evidence type="ECO:0000256" key="3">
    <source>
        <dbReference type="ARBA" id="ARBA00022722"/>
    </source>
</evidence>
<dbReference type="PANTHER" id="PTHR33653:SF1">
    <property type="entry name" value="RIBONUCLEASE VAPC2"/>
    <property type="match status" value="1"/>
</dbReference>
<evidence type="ECO:0000256" key="5">
    <source>
        <dbReference type="ARBA" id="ARBA00022801"/>
    </source>
</evidence>
<evidence type="ECO:0000313" key="11">
    <source>
        <dbReference type="Proteomes" id="UP000302163"/>
    </source>
</evidence>